<protein>
    <recommendedName>
        <fullName evidence="2">C2H2-type domain-containing protein</fullName>
    </recommendedName>
</protein>
<dbReference type="PROSITE" id="PS00028">
    <property type="entry name" value="ZINC_FINGER_C2H2_1"/>
    <property type="match status" value="1"/>
</dbReference>
<reference evidence="3" key="1">
    <citation type="submission" date="2021-02" db="EMBL/GenBank/DDBJ databases">
        <authorList>
            <person name="Dougan E. K."/>
            <person name="Rhodes N."/>
            <person name="Thang M."/>
            <person name="Chan C."/>
        </authorList>
    </citation>
    <scope>NUCLEOTIDE SEQUENCE</scope>
</reference>
<dbReference type="EMBL" id="CAJNJA010069030">
    <property type="protein sequence ID" value="CAE7896755.1"/>
    <property type="molecule type" value="Genomic_DNA"/>
</dbReference>
<feature type="compositionally biased region" description="Low complexity" evidence="1">
    <location>
        <begin position="683"/>
        <end position="692"/>
    </location>
</feature>
<dbReference type="PANTHER" id="PTHR47027:SF20">
    <property type="entry name" value="REVERSE TRANSCRIPTASE-LIKE PROTEIN WITH RNA-DIRECTED DNA POLYMERASE DOMAIN"/>
    <property type="match status" value="1"/>
</dbReference>
<gene>
    <name evidence="3" type="ORF">SNEC2469_LOCUS30047</name>
</gene>
<dbReference type="InterPro" id="IPR036691">
    <property type="entry name" value="Endo/exonu/phosph_ase_sf"/>
</dbReference>
<dbReference type="SUPFAM" id="SSF56219">
    <property type="entry name" value="DNase I-like"/>
    <property type="match status" value="1"/>
</dbReference>
<accession>A0A813BC14</accession>
<dbReference type="Gene3D" id="3.60.10.10">
    <property type="entry name" value="Endonuclease/exonuclease/phosphatase"/>
    <property type="match status" value="1"/>
</dbReference>
<dbReference type="Proteomes" id="UP000601435">
    <property type="component" value="Unassembled WGS sequence"/>
</dbReference>
<feature type="region of interest" description="Disordered" evidence="1">
    <location>
        <begin position="676"/>
        <end position="700"/>
    </location>
</feature>
<evidence type="ECO:0000259" key="2">
    <source>
        <dbReference type="PROSITE" id="PS00028"/>
    </source>
</evidence>
<proteinExistence type="predicted"/>
<dbReference type="InterPro" id="IPR013087">
    <property type="entry name" value="Znf_C2H2_type"/>
</dbReference>
<evidence type="ECO:0000313" key="4">
    <source>
        <dbReference type="Proteomes" id="UP000601435"/>
    </source>
</evidence>
<dbReference type="PANTHER" id="PTHR47027">
    <property type="entry name" value="REVERSE TRANSCRIPTASE DOMAIN-CONTAINING PROTEIN"/>
    <property type="match status" value="1"/>
</dbReference>
<name>A0A813BC14_9DINO</name>
<feature type="domain" description="C2H2-type" evidence="2">
    <location>
        <begin position="1768"/>
        <end position="1789"/>
    </location>
</feature>
<comment type="caution">
    <text evidence="3">The sequence shown here is derived from an EMBL/GenBank/DDBJ whole genome shotgun (WGS) entry which is preliminary data.</text>
</comment>
<sequence length="2145" mass="235611">MGYGIGNHSPYNDHGTGVRYLMILASFVDEANFEAYGEDIIVKLASAEGDLSFITEQAFWGILTLVAVPRSNYLILDLHGVVLRPPTYGHSGHVPNRLSLLANVRDDDLYEAAAEQIGSTVSQLCFQKDPSGFSQGDFTYRGRLGPMPPRFFDASIHKSPSFDGRLYCLILDPWIQWTSFLLHANLPVIGYGAAIPPVLDLADLLFDGDGWEQEPPLAFSSSFSHFWVLHEGGSRGIDADYHKIDTAYGFQEFAADALQFAHYRTTLKTAAPRVEDAVYKGVLCKAVVLVTECLPTLPVPPARITTPLTVVFLDMRPVLRGFEWRILVRGESDLEVFKQGLRIEVPEGFALRIVGGRPRVWNAAIDGFPCRSVIIVSEADPQNHADTSWILIDVRGLFLGWRSIPAPRGQISCRDILDDLLRELGSGWRLWFRDLPLHTDLLEVRTGQIFVVEVLHDRAIPPAGRIQEVQPDEAADGPVDALSHGSADRNPSASGDPGGSSAASAAEPHSVLGADGVTPDPPTDAGSHDRQGLQTGVAFAEVPFLLLKPNFAQVALVVCMPHWRHPGSIIAIDGRAINNRMVTWLSFGQSTQAFISFIAWQIVYRPGMGGQSQPIGNIEPDKQSLRALAFVTRFAGRCPPGYCIGRIVQGTRFCPLQDPFLIQDGDVVTLAFRGTQAETDELGPGPDDSPGPSGWGGEEDEPWRTLLEQTEEAISGEAFFLASTLVETLIEHFTPPSPAPPLAISLADHLPRWVQYDLSCVTLGLGKTFDDVAPFLQGGWPLPHTLPDGLRLRQATVRALADSSCSAASDTVGTEIYTDGSFNGRISAWAFAVIDLAPPHRSLKGWCRGTVALKGEPAYIGSGLTPRPLLDRLAGDPFNELVDVLAKGHWIPDTIIPDFRVLSWSPRHLFAKCIRGGLRFLIAVCHAPTATDPLRDSWWGQFAVDLRGYAGNLPVVILGDLNLRLTEPWGDSVGDLCWEEGASPPPPFLRLLAHHALWIPSTFTACHRGLSHTWVSPGQGALSRIDYVIVPQAWGADSGSSRVLYDVDFGQAGLDHYSVYLEASALLHASCSKGRRPPRIDVSCLHSPENASIVQAICKTAPAVPWCIDAHTHYDLFARHLVDHLALAFPAQQATKCKTFFSESTWSFRQQRVSLRKLAHRASAWITHYEIRIAWVAWCCEGPFGWAGLLSLADLLRSIADLRRSVGDLRNLKTTNAASRMKLHELQPHARPLGKTGSLLTFSVSVPLDYLGGNAAGILKISPNHCKSAVERCRANRMSCAIIFLDLKEAFHRVARALVHGGKPDEASIHNVIATLGLDPEVGPRLQAYVRDHSLIRAAGGPVALSSMVEETNCDTWFAHGVLEGTAVVKAGARPGDNLADLIFSFLFAELLKVLRQRFQKEGLSCALPWNEQWLGAGPAVADTLSPDEATRPIDVTWMDDLALLVADSRPEGLLDKVTAVATATLDECMKATLVPNLAEGKTECVIALYGPGSKKTAAAVFRGSSPDLPLHSSIWPDARLRLVSTYKHVGGLVQAGGGTSKEVRSRIGSAWAAFRQHRRQVFSSPLVQIRDKSVLFTAVVESTMFYGVGAWPAYDAAATLKFQGTLMSMARLMLRPRFSYMQARHLSGLYALSCSRILPAEASIALERLRHFRLVVSKGCAEFWALLHAEQSWLCQMQQALSWAGTLRGRAGLTDPDVSDWTTAADIARKETSRWKRLVKQTKVIAGLDSLWTAEVQQYHGLLFRQLRLAGAYLDEVVAEAASPEICAPCGQVFSDKRSWSHHAFKVHGRVREERQLVTGQQCPVCLRHYRSTEKLCNHVRYSSACKSALICAGTVVEPTPGVGSKKFLDGSKSQLPAVQAQGPTQQWQPDRPLFEEHRPSAEVLTALEDLLCNDSDTCQSYQDVLEAYRKAFSCHCLQLSRLRATAQEWQKRLQETYSSDEEWSVHWSSWHSKAADLIQRVSWNDWLVPDPAAPKFAVSTFKDASTQLPWLLFDHVHLPLPRTTGQIGRVVAEKDPGFGTFLSHKEASDSPERLDVDKWTAQSVANSVTLFSCLGLLASLTLLGPFRSYREVEPRLRSLRLLSDLVRGTFRLWMQGHPCVLIAHTLICPGLAALGKVAPFSVSKGDRTVFGNVPCTEFLSLFT</sequence>
<evidence type="ECO:0000256" key="1">
    <source>
        <dbReference type="SAM" id="MobiDB-lite"/>
    </source>
</evidence>
<organism evidence="3 4">
    <name type="scientific">Symbiodinium necroappetens</name>
    <dbReference type="NCBI Taxonomy" id="1628268"/>
    <lineage>
        <taxon>Eukaryota</taxon>
        <taxon>Sar</taxon>
        <taxon>Alveolata</taxon>
        <taxon>Dinophyceae</taxon>
        <taxon>Suessiales</taxon>
        <taxon>Symbiodiniaceae</taxon>
        <taxon>Symbiodinium</taxon>
    </lineage>
</organism>
<feature type="region of interest" description="Disordered" evidence="1">
    <location>
        <begin position="463"/>
        <end position="530"/>
    </location>
</feature>
<evidence type="ECO:0000313" key="3">
    <source>
        <dbReference type="EMBL" id="CAE7896755.1"/>
    </source>
</evidence>
<keyword evidence="4" id="KW-1185">Reference proteome</keyword>
<feature type="compositionally biased region" description="Low complexity" evidence="1">
    <location>
        <begin position="491"/>
        <end position="508"/>
    </location>
</feature>
<dbReference type="OrthoDB" id="414391at2759"/>